<organism evidence="2 3">
    <name type="scientific">Pararcticibacter amylolyticus</name>
    <dbReference type="NCBI Taxonomy" id="2173175"/>
    <lineage>
        <taxon>Bacteria</taxon>
        <taxon>Pseudomonadati</taxon>
        <taxon>Bacteroidota</taxon>
        <taxon>Sphingobacteriia</taxon>
        <taxon>Sphingobacteriales</taxon>
        <taxon>Sphingobacteriaceae</taxon>
        <taxon>Pararcticibacter</taxon>
    </lineage>
</organism>
<keyword evidence="1" id="KW-1277">Toxin-antitoxin system</keyword>
<evidence type="ECO:0000313" key="3">
    <source>
        <dbReference type="Proteomes" id="UP000245647"/>
    </source>
</evidence>
<name>A0A2U2P9Z7_9SPHI</name>
<comment type="caution">
    <text evidence="2">The sequence shown here is derived from an EMBL/GenBank/DDBJ whole genome shotgun (WGS) entry which is preliminary data.</text>
</comment>
<dbReference type="Proteomes" id="UP000245647">
    <property type="component" value="Unassembled WGS sequence"/>
</dbReference>
<sequence>MNFNYTLHPAAQKEYEQSVKWYLKRSLKVASRFVQTVENGFDLICASPYLWPHKYKHYREYHLKKYPFTIVYSIEPTRNLVVIIAIYHQKRAPEKKFR</sequence>
<dbReference type="InterPro" id="IPR035093">
    <property type="entry name" value="RelE/ParE_toxin_dom_sf"/>
</dbReference>
<keyword evidence="3" id="KW-1185">Reference proteome</keyword>
<proteinExistence type="predicted"/>
<evidence type="ECO:0000313" key="2">
    <source>
        <dbReference type="EMBL" id="PWG78190.1"/>
    </source>
</evidence>
<evidence type="ECO:0000256" key="1">
    <source>
        <dbReference type="ARBA" id="ARBA00022649"/>
    </source>
</evidence>
<protein>
    <recommendedName>
        <fullName evidence="4">Type II toxin-antitoxin system RelE/ParE family toxin</fullName>
    </recommendedName>
</protein>
<dbReference type="Gene3D" id="3.30.2310.20">
    <property type="entry name" value="RelE-like"/>
    <property type="match status" value="1"/>
</dbReference>
<gene>
    <name evidence="2" type="ORF">DDR33_23585</name>
</gene>
<dbReference type="InterPro" id="IPR007712">
    <property type="entry name" value="RelE/ParE_toxin"/>
</dbReference>
<accession>A0A2U2P9Z7</accession>
<dbReference type="EMBL" id="QEAS01000031">
    <property type="protein sequence ID" value="PWG78190.1"/>
    <property type="molecule type" value="Genomic_DNA"/>
</dbReference>
<evidence type="ECO:0008006" key="4">
    <source>
        <dbReference type="Google" id="ProtNLM"/>
    </source>
</evidence>
<dbReference type="AlphaFoldDB" id="A0A2U2P9Z7"/>
<dbReference type="OrthoDB" id="595476at2"/>
<dbReference type="RefSeq" id="WP_109418264.1">
    <property type="nucleotide sequence ID" value="NZ_QEAS01000031.1"/>
</dbReference>
<reference evidence="2 3" key="1">
    <citation type="submission" date="2018-04" db="EMBL/GenBank/DDBJ databases">
        <title>Pedobacter chongqingensis sp. nov., isolated from a rottenly hemp rope.</title>
        <authorList>
            <person name="Cai Y."/>
        </authorList>
    </citation>
    <scope>NUCLEOTIDE SEQUENCE [LARGE SCALE GENOMIC DNA]</scope>
    <source>
        <strain evidence="2 3">FJ4-8</strain>
    </source>
</reference>
<dbReference type="Pfam" id="PF05016">
    <property type="entry name" value="ParE_toxin"/>
    <property type="match status" value="1"/>
</dbReference>